<keyword evidence="12" id="KW-0539">Nucleus</keyword>
<dbReference type="GO" id="GO:0005912">
    <property type="term" value="C:adherens junction"/>
    <property type="evidence" value="ECO:0007669"/>
    <property type="project" value="TreeGrafter"/>
</dbReference>
<keyword evidence="9" id="KW-0130">Cell adhesion</keyword>
<evidence type="ECO:0000256" key="11">
    <source>
        <dbReference type="ARBA" id="ARBA00023125"/>
    </source>
</evidence>
<dbReference type="GeneID" id="129335986"/>
<evidence type="ECO:0000256" key="9">
    <source>
        <dbReference type="ARBA" id="ARBA00022889"/>
    </source>
</evidence>
<dbReference type="SMART" id="SM00185">
    <property type="entry name" value="ARM"/>
    <property type="match status" value="6"/>
</dbReference>
<dbReference type="GO" id="GO:0003677">
    <property type="term" value="F:DNA binding"/>
    <property type="evidence" value="ECO:0007669"/>
    <property type="project" value="UniProtKB-KW"/>
</dbReference>
<evidence type="ECO:0000256" key="12">
    <source>
        <dbReference type="ARBA" id="ARBA00023242"/>
    </source>
</evidence>
<dbReference type="GO" id="GO:0030057">
    <property type="term" value="C:desmosome"/>
    <property type="evidence" value="ECO:0007669"/>
    <property type="project" value="UniProtKB-ARBA"/>
</dbReference>
<evidence type="ECO:0000256" key="10">
    <source>
        <dbReference type="ARBA" id="ARBA00022949"/>
    </source>
</evidence>
<dbReference type="Gene3D" id="1.25.10.10">
    <property type="entry name" value="Leucine-rich Repeat Variant"/>
    <property type="match status" value="1"/>
</dbReference>
<evidence type="ECO:0000256" key="16">
    <source>
        <dbReference type="SAM" id="MobiDB-lite"/>
    </source>
</evidence>
<feature type="repeat" description="ARM" evidence="15">
    <location>
        <begin position="384"/>
        <end position="419"/>
    </location>
</feature>
<dbReference type="InterPro" id="IPR028435">
    <property type="entry name" value="Plakophilin/d_Catenin"/>
</dbReference>
<evidence type="ECO:0000256" key="1">
    <source>
        <dbReference type="ARBA" id="ARBA00004123"/>
    </source>
</evidence>
<feature type="repeat" description="ARM" evidence="15">
    <location>
        <begin position="674"/>
        <end position="716"/>
    </location>
</feature>
<dbReference type="InterPro" id="IPR000225">
    <property type="entry name" value="Armadillo"/>
</dbReference>
<dbReference type="PANTHER" id="PTHR10372:SF25">
    <property type="entry name" value="PLAKOPHILIN-2"/>
    <property type="match status" value="1"/>
</dbReference>
<keyword evidence="8" id="KW-0677">Repeat</keyword>
<dbReference type="CTD" id="5318"/>
<reference evidence="18" key="1">
    <citation type="submission" date="2025-08" db="UniProtKB">
        <authorList>
            <consortium name="RefSeq"/>
        </authorList>
    </citation>
    <scope>IDENTIFICATION</scope>
    <source>
        <tissue evidence="18">Blood</tissue>
    </source>
</reference>
<dbReference type="PROSITE" id="PS50176">
    <property type="entry name" value="ARM_REPEAT"/>
    <property type="match status" value="3"/>
</dbReference>
<evidence type="ECO:0000256" key="6">
    <source>
        <dbReference type="ARBA" id="ARBA00022490"/>
    </source>
</evidence>
<dbReference type="Pfam" id="PF00514">
    <property type="entry name" value="Arm"/>
    <property type="match status" value="2"/>
</dbReference>
<dbReference type="GO" id="GO:0005886">
    <property type="term" value="C:plasma membrane"/>
    <property type="evidence" value="ECO:0007669"/>
    <property type="project" value="TreeGrafter"/>
</dbReference>
<organism evidence="17 18">
    <name type="scientific">Eublepharis macularius</name>
    <name type="common">Leopard gecko</name>
    <name type="synonym">Cyrtodactylus macularius</name>
    <dbReference type="NCBI Taxonomy" id="481883"/>
    <lineage>
        <taxon>Eukaryota</taxon>
        <taxon>Metazoa</taxon>
        <taxon>Chordata</taxon>
        <taxon>Craniata</taxon>
        <taxon>Vertebrata</taxon>
        <taxon>Euteleostomi</taxon>
        <taxon>Lepidosauria</taxon>
        <taxon>Squamata</taxon>
        <taxon>Bifurcata</taxon>
        <taxon>Gekkota</taxon>
        <taxon>Eublepharidae</taxon>
        <taxon>Eublepharinae</taxon>
        <taxon>Eublepharis</taxon>
    </lineage>
</organism>
<dbReference type="InterPro" id="IPR016024">
    <property type="entry name" value="ARM-type_fold"/>
</dbReference>
<comment type="similarity">
    <text evidence="4">Belongs to the beta-catenin family.</text>
</comment>
<evidence type="ECO:0000256" key="2">
    <source>
        <dbReference type="ARBA" id="ARBA00004282"/>
    </source>
</evidence>
<comment type="subcellular location">
    <subcellularLocation>
        <location evidence="2">Cell junction</location>
    </subcellularLocation>
    <subcellularLocation>
        <location evidence="3">Cytoplasm</location>
    </subcellularLocation>
    <subcellularLocation>
        <location evidence="1">Nucleus</location>
    </subcellularLocation>
</comment>
<proteinExistence type="inferred from homology"/>
<dbReference type="GO" id="GO:0005634">
    <property type="term" value="C:nucleus"/>
    <property type="evidence" value="ECO:0007669"/>
    <property type="project" value="UniProtKB-SubCell"/>
</dbReference>
<evidence type="ECO:0000256" key="4">
    <source>
        <dbReference type="ARBA" id="ARBA00005462"/>
    </source>
</evidence>
<accession>A0AA97JXH4</accession>
<dbReference type="GO" id="GO:0045110">
    <property type="term" value="P:intermediate filament bundle assembly"/>
    <property type="evidence" value="ECO:0007669"/>
    <property type="project" value="TreeGrafter"/>
</dbReference>
<dbReference type="RefSeq" id="XP_054844904.1">
    <property type="nucleotide sequence ID" value="XM_054988929.1"/>
</dbReference>
<dbReference type="InterPro" id="IPR011989">
    <property type="entry name" value="ARM-like"/>
</dbReference>
<evidence type="ECO:0000256" key="15">
    <source>
        <dbReference type="PROSITE-ProRule" id="PRU00259"/>
    </source>
</evidence>
<evidence type="ECO:0000256" key="7">
    <source>
        <dbReference type="ARBA" id="ARBA00022553"/>
    </source>
</evidence>
<evidence type="ECO:0000256" key="5">
    <source>
        <dbReference type="ARBA" id="ARBA00022481"/>
    </source>
</evidence>
<dbReference type="GO" id="GO:0098609">
    <property type="term" value="P:cell-cell adhesion"/>
    <property type="evidence" value="ECO:0007669"/>
    <property type="project" value="InterPro"/>
</dbReference>
<evidence type="ECO:0000256" key="3">
    <source>
        <dbReference type="ARBA" id="ARBA00004496"/>
    </source>
</evidence>
<evidence type="ECO:0000313" key="18">
    <source>
        <dbReference type="RefSeq" id="XP_054844904.1"/>
    </source>
</evidence>
<feature type="region of interest" description="Disordered" evidence="16">
    <location>
        <begin position="248"/>
        <end position="301"/>
    </location>
</feature>
<dbReference type="KEGG" id="emc:129335986"/>
<keyword evidence="11" id="KW-0238">DNA-binding</keyword>
<evidence type="ECO:0000256" key="13">
    <source>
        <dbReference type="ARBA" id="ARBA00062790"/>
    </source>
</evidence>
<dbReference type="GO" id="GO:0072659">
    <property type="term" value="P:protein localization to plasma membrane"/>
    <property type="evidence" value="ECO:0007669"/>
    <property type="project" value="TreeGrafter"/>
</dbReference>
<dbReference type="GO" id="GO:0014704">
    <property type="term" value="C:intercalated disc"/>
    <property type="evidence" value="ECO:0007669"/>
    <property type="project" value="TreeGrafter"/>
</dbReference>
<dbReference type="GO" id="GO:0007507">
    <property type="term" value="P:heart development"/>
    <property type="evidence" value="ECO:0007669"/>
    <property type="project" value="TreeGrafter"/>
</dbReference>
<evidence type="ECO:0000313" key="17">
    <source>
        <dbReference type="Proteomes" id="UP001190640"/>
    </source>
</evidence>
<dbReference type="GO" id="GO:0002934">
    <property type="term" value="P:desmosome organization"/>
    <property type="evidence" value="ECO:0007669"/>
    <property type="project" value="TreeGrafter"/>
</dbReference>
<protein>
    <recommendedName>
        <fullName evidence="14">Plakophilin-2</fullName>
    </recommendedName>
</protein>
<keyword evidence="5" id="KW-0488">Methylation</keyword>
<dbReference type="GO" id="GO:0005737">
    <property type="term" value="C:cytoplasm"/>
    <property type="evidence" value="ECO:0007669"/>
    <property type="project" value="UniProtKB-SubCell"/>
</dbReference>
<feature type="compositionally biased region" description="Polar residues" evidence="16">
    <location>
        <begin position="257"/>
        <end position="299"/>
    </location>
</feature>
<feature type="compositionally biased region" description="Basic and acidic residues" evidence="16">
    <location>
        <begin position="128"/>
        <end position="146"/>
    </location>
</feature>
<dbReference type="AlphaFoldDB" id="A0AA97JXH4"/>
<dbReference type="PANTHER" id="PTHR10372">
    <property type="entry name" value="PLAKOPHILLIN-RELATED"/>
    <property type="match status" value="1"/>
</dbReference>
<keyword evidence="6" id="KW-0963">Cytoplasm</keyword>
<dbReference type="SUPFAM" id="SSF48371">
    <property type="entry name" value="ARM repeat"/>
    <property type="match status" value="1"/>
</dbReference>
<evidence type="ECO:0000256" key="8">
    <source>
        <dbReference type="ARBA" id="ARBA00022737"/>
    </source>
</evidence>
<sequence>MAATLGVAEGGYIRTVLGQQILGELDSSSLALPAQLSGGRGEAQKSLRIQRQVQQTLARKSRTAVGNGSLHRTASVPEYVHNLDTVETDFASRPSVRTLYYQSHQKSSPISYENGWGPRSMQYSSYKSMEERTQRQPLKRLEVSPDGPDKLAYLQNDLQYNRGLTLRHGESRRAGIMPPRYARSEAGGYGSHSILNRGSTIQRHFYVAPVNDTGVDGVPMSPGVPLYQQIRSSRSMTNLLDKESYQTSDAAVGQVRSPMTSQMGSQNRQSMRSSWHQSTFRSQSTREASQPASVTSATAETGGKRVAMTAAMAAAAGSGLLEQERVAASRSQLGSPEEEMTLERAVHILQTEQFSPPRVLAAIIFIQHESFQRAEARRKVYLLQGIPKLLEVLNVQNEEIQRAACGALRNLVYEDNDNKLEVSEHKGISILLRLLQQTEDVETKKQITGLLWNLSSNDQLKNILIREALQPLTETVLIPYSGWPDRDYPKKSGVVPDPDIFYNATGCLRNMSSAGPEGRKKMRECNGLIDSLVYYIQGTTADHQPDDKATENCVCILHNLSYQLESELPSSYTHNMYTQKRDVSPNNNYIGCFGSQSRKAKQKQQDLPLPEEKSNPRGIEKLWHSTLIRIYLSLIAKSTRNFTWEASLGALQNLTAGSGPMPFAVAQIIVQKANGLPSIRNMLHVSNPSVRKTAVSLIRNLSRNASLRNEIAREVLPDLVAVLPDFISSSDIANETTASACYALYNLTQSSSQNARLLLNSDGISKVTNISTSESKAGRAASILLYSLWSHADLHNAYKKVGFKKTDFINNRTLRAYNSLKD</sequence>
<keyword evidence="17" id="KW-1185">Reference proteome</keyword>
<dbReference type="FunFam" id="1.25.10.10:FF:000159">
    <property type="entry name" value="Plakophilin 2"/>
    <property type="match status" value="1"/>
</dbReference>
<comment type="subunit">
    <text evidence="13">Interacts with DSC2. Interacts with JUP. Interacts with KRT5/CK5, KRT8/CK8, KRT14/CK14, KRT18/CK18 and VIM. Interacts (via N-terminus) with MARK3/C-TAK1. Interacts with DSP. Interacts with DSG1, DSG2 and DSG3. Interacts (via N-terminus) with CTNNB1. Interacts with CDH1. Interacts with the RNA polymerase III (Pol III) complex proteins POLR3A/RPC155, POLR3F/RPC39 and POLR3C/RPC82. Interacts with CTNNA3. Interacts (via N-terminus) with SCN5A/Nav1.5. Interacts with ANK3/ANKG and GJA1/CX43.</text>
</comment>
<keyword evidence="10" id="KW-0965">Cell junction</keyword>
<name>A0AA97JXH4_EUBMA</name>
<gene>
    <name evidence="18" type="primary">PKP2</name>
</gene>
<dbReference type="Proteomes" id="UP001190640">
    <property type="component" value="Chromosome 9"/>
</dbReference>
<keyword evidence="7" id="KW-0597">Phosphoprotein</keyword>
<evidence type="ECO:0000256" key="14">
    <source>
        <dbReference type="ARBA" id="ARBA00069721"/>
    </source>
</evidence>
<feature type="repeat" description="ARM" evidence="15">
    <location>
        <begin position="426"/>
        <end position="469"/>
    </location>
</feature>
<feature type="region of interest" description="Disordered" evidence="16">
    <location>
        <begin position="127"/>
        <end position="146"/>
    </location>
</feature>